<dbReference type="AlphaFoldDB" id="A0A0S8FQE7"/>
<reference evidence="2 3" key="1">
    <citation type="journal article" date="2015" name="Microbiome">
        <title>Genomic resolution of linkages in carbon, nitrogen, and sulfur cycling among widespread estuary sediment bacteria.</title>
        <authorList>
            <person name="Baker B.J."/>
            <person name="Lazar C.S."/>
            <person name="Teske A.P."/>
            <person name="Dick G.J."/>
        </authorList>
    </citation>
    <scope>NUCLEOTIDE SEQUENCE [LARGE SCALE GENOMIC DNA]</scope>
    <source>
        <strain evidence="2">SM23_42</strain>
    </source>
</reference>
<comment type="caution">
    <text evidence="2">The sequence shown here is derived from an EMBL/GenBank/DDBJ whole genome shotgun (WGS) entry which is preliminary data.</text>
</comment>
<evidence type="ECO:0000313" key="2">
    <source>
        <dbReference type="EMBL" id="KPK62933.1"/>
    </source>
</evidence>
<comment type="similarity">
    <text evidence="1">Belongs to the TolB family.</text>
</comment>
<dbReference type="PANTHER" id="PTHR36842">
    <property type="entry name" value="PROTEIN TOLB HOMOLOG"/>
    <property type="match status" value="1"/>
</dbReference>
<dbReference type="Pfam" id="PF07676">
    <property type="entry name" value="PD40"/>
    <property type="match status" value="3"/>
</dbReference>
<sequence length="931" mass="108521">MNTILVFGLMIFSQYFGQNKVQYKNFNFQVLRSEHFDIFFYQGCDELAAFAEGVLEDGYAMLSEDLGVNIEHKIPAVLYNSPNDFSQTNITLELIGEATGGFSEIIKNRMVVPFTGDYEDFRHVLVHELTHVFQFAIFFPSRMEAVFSGNILYTVPLWVFEGHCEFMSLGWDVDTDIFIRDLVMNNKLVPIYILERYGGWIVYKEGQAFYRYVAEKYGREKVGEFLHLMKVKRNVEGAFMAAFGVTPEEFNERWLRYYQTQYWPEVDELEEFEEYARVIYDHRRTNSIYNVSTAMSPSGDKIAFISDRSGTAQIFIISAIDGKIIRKLVKSAYASGYEGLHLYEGGLSWSRDGEFITFAATSRGSDILYILHAKNGRVYKRLQFDLNGIYAPKFSLDGRKIVFTGLKDSYSDIYVCDIETGIVEKVTDDIYSDGHPDMMSDDMIVFVSDRPDPNQEYYYGSRALFLYQNGVMTRLTPRAKYMATPVFTPEGNVYFVADYDSAYNLYYYSLEEERITKRTNVFTGVYYPSLSKDGNKIAFSYYNNYGYDICVVKDPLDEMDDYAQAESTEVASEDYYIPEVLDQDNVRGYRPRFTVDYFTASAAYLTDLGLSGLAQIGFSDILGNHHIQFASNLYGSLTSSDIFVNYWYLKKRIDYGVGVFQYLNYFSDRYDLLIWRYLGLGGSIQYPFNRVFRLELGFYAYRLYETRWLDYFPLYYSSWSMESHYDIMYPRIAFVFDNVKWGVLGPHDGRRFQIGAYATVFSDRDIKTVTVDYRRYFALSPRSSFAARLVLAGSYGEDLDYWSIGGPYSLRGYDSYAFTGSRIGLLNLEYRFPFIDRLNIAFPLPLEFRNLRGVLFTDFAAVYTDTFKIWETENDFRLKDLKMGVGAGLRFSFMYFIFRMDFARAHNLSGWYYDEDNRSKWIFYLTLSPDW</sequence>
<dbReference type="EMBL" id="LJUJ01000022">
    <property type="protein sequence ID" value="KPK62933.1"/>
    <property type="molecule type" value="Genomic_DNA"/>
</dbReference>
<accession>A0A0S8FQE7</accession>
<name>A0A0S8FQE7_UNCW3</name>
<dbReference type="Gene3D" id="2.40.160.50">
    <property type="entry name" value="membrane protein fhac: a member of the omp85/tpsb transporter family"/>
    <property type="match status" value="1"/>
</dbReference>
<evidence type="ECO:0008006" key="4">
    <source>
        <dbReference type="Google" id="ProtNLM"/>
    </source>
</evidence>
<protein>
    <recommendedName>
        <fullName evidence="4">Bacterial surface antigen (D15) domain-containing protein</fullName>
    </recommendedName>
</protein>
<dbReference type="InterPro" id="IPR011042">
    <property type="entry name" value="6-blade_b-propeller_TolB-like"/>
</dbReference>
<dbReference type="Gene3D" id="2.120.10.30">
    <property type="entry name" value="TolB, C-terminal domain"/>
    <property type="match status" value="2"/>
</dbReference>
<evidence type="ECO:0000313" key="3">
    <source>
        <dbReference type="Proteomes" id="UP000051373"/>
    </source>
</evidence>
<gene>
    <name evidence="2" type="ORF">AMJ83_09255</name>
</gene>
<evidence type="ECO:0000256" key="1">
    <source>
        <dbReference type="ARBA" id="ARBA00009820"/>
    </source>
</evidence>
<organism evidence="2 3">
    <name type="scientific">candidate division WOR_3 bacterium SM23_42</name>
    <dbReference type="NCBI Taxonomy" id="1703779"/>
    <lineage>
        <taxon>Bacteria</taxon>
        <taxon>Bacteria division WOR-3</taxon>
    </lineage>
</organism>
<dbReference type="SUPFAM" id="SSF69304">
    <property type="entry name" value="Tricorn protease N-terminal domain"/>
    <property type="match status" value="1"/>
</dbReference>
<proteinExistence type="inferred from homology"/>
<dbReference type="STRING" id="1703779.AMJ83_09255"/>
<dbReference type="Proteomes" id="UP000051373">
    <property type="component" value="Unassembled WGS sequence"/>
</dbReference>
<dbReference type="InterPro" id="IPR011659">
    <property type="entry name" value="WD40"/>
</dbReference>